<comment type="similarity">
    <text evidence="1">Belongs to the 'GDSL' lipolytic enzyme family.</text>
</comment>
<evidence type="ECO:0000256" key="1">
    <source>
        <dbReference type="ARBA" id="ARBA00008668"/>
    </source>
</evidence>
<dbReference type="PANTHER" id="PTHR43695:SF1">
    <property type="entry name" value="RHAMNOGALACTURONAN ACETYLESTERASE"/>
    <property type="match status" value="1"/>
</dbReference>
<reference evidence="3 4" key="1">
    <citation type="submission" date="2018-05" db="EMBL/GenBank/DDBJ databases">
        <title>Whole genome sequencing for identification of molecular markers to develop diagnostic detection tools for the regulated plant pathogen Lachnellula willkommii.</title>
        <authorList>
            <person name="Giroux E."/>
            <person name="Bilodeau G."/>
        </authorList>
    </citation>
    <scope>NUCLEOTIDE SEQUENCE [LARGE SCALE GENOMIC DNA]</scope>
    <source>
        <strain evidence="3 4">CBS 625.97</strain>
    </source>
</reference>
<dbReference type="InterPro" id="IPR001087">
    <property type="entry name" value="GDSL"/>
</dbReference>
<dbReference type="Gene3D" id="3.40.50.1110">
    <property type="entry name" value="SGNH hydrolase"/>
    <property type="match status" value="1"/>
</dbReference>
<dbReference type="InterPro" id="IPR036514">
    <property type="entry name" value="SGNH_hydro_sf"/>
</dbReference>
<accession>A0A7D8YMN7</accession>
<dbReference type="GO" id="GO:0016788">
    <property type="term" value="F:hydrolase activity, acting on ester bonds"/>
    <property type="evidence" value="ECO:0007669"/>
    <property type="project" value="InterPro"/>
</dbReference>
<name>A0A7D8YMN7_9HELO</name>
<keyword evidence="2" id="KW-0378">Hydrolase</keyword>
<dbReference type="Proteomes" id="UP000481288">
    <property type="component" value="Unassembled WGS sequence"/>
</dbReference>
<keyword evidence="4" id="KW-1185">Reference proteome</keyword>
<protein>
    <submittedName>
        <fullName evidence="3">Rhamnogalacturonan acetylesterase</fullName>
    </submittedName>
</protein>
<dbReference type="InterPro" id="IPR037459">
    <property type="entry name" value="RhgT-like"/>
</dbReference>
<dbReference type="AlphaFoldDB" id="A0A7D8YMN7"/>
<evidence type="ECO:0000313" key="4">
    <source>
        <dbReference type="Proteomes" id="UP000481288"/>
    </source>
</evidence>
<dbReference type="Pfam" id="PF00657">
    <property type="entry name" value="Lipase_GDSL"/>
    <property type="match status" value="1"/>
</dbReference>
<organism evidence="3 4">
    <name type="scientific">Lachnellula cervina</name>
    <dbReference type="NCBI Taxonomy" id="1316786"/>
    <lineage>
        <taxon>Eukaryota</taxon>
        <taxon>Fungi</taxon>
        <taxon>Dikarya</taxon>
        <taxon>Ascomycota</taxon>
        <taxon>Pezizomycotina</taxon>
        <taxon>Leotiomycetes</taxon>
        <taxon>Helotiales</taxon>
        <taxon>Lachnaceae</taxon>
        <taxon>Lachnellula</taxon>
    </lineage>
</organism>
<evidence type="ECO:0000256" key="2">
    <source>
        <dbReference type="ARBA" id="ARBA00022801"/>
    </source>
</evidence>
<dbReference type="PANTHER" id="PTHR43695">
    <property type="entry name" value="PUTATIVE (AFU_ORTHOLOGUE AFUA_2G17250)-RELATED"/>
    <property type="match status" value="1"/>
</dbReference>
<dbReference type="EMBL" id="QGMG01000565">
    <property type="protein sequence ID" value="TVY52698.1"/>
    <property type="molecule type" value="Genomic_DNA"/>
</dbReference>
<gene>
    <name evidence="3" type="ORF">LCER1_G004927</name>
</gene>
<proteinExistence type="inferred from homology"/>
<feature type="non-terminal residue" evidence="3">
    <location>
        <position position="1"/>
    </location>
</feature>
<sequence length="299" mass="31845">LNDKSSIRKPSSGPPTITATTMSFKSILTIAMAGTVAIGALASPSSRLTPVVYLAGDSTMSLGGGNTNYTQGWGEFLHYSLDSHRIAVNNSAVAGTSARSYTREGYFGYIANALKPRDIVVIEFGHNDGAALKPTDIGRGDCPGGGDETCITVFNNVTEIVYTYPAYYRNATRLFRSKGATVVLSPPTPSNPYNNTEGIFIYTPSNYTRYAAAVASDFGGPAGGVAFVDHGQYVANIYKELGRAVVDNYFPKDHTHTSRIGATVVSQAFVKALVCARLGTTVLRNYIINSTESVPGYCI</sequence>
<dbReference type="SUPFAM" id="SSF52266">
    <property type="entry name" value="SGNH hydrolase"/>
    <property type="match status" value="1"/>
</dbReference>
<evidence type="ECO:0000313" key="3">
    <source>
        <dbReference type="EMBL" id="TVY52698.1"/>
    </source>
</evidence>
<comment type="caution">
    <text evidence="3">The sequence shown here is derived from an EMBL/GenBank/DDBJ whole genome shotgun (WGS) entry which is preliminary data.</text>
</comment>
<dbReference type="OrthoDB" id="2141316at2759"/>